<dbReference type="SUPFAM" id="SSF53041">
    <property type="entry name" value="Resolvase-like"/>
    <property type="match status" value="1"/>
</dbReference>
<evidence type="ECO:0000256" key="4">
    <source>
        <dbReference type="PIRSR" id="PIRSR606118-50"/>
    </source>
</evidence>
<dbReference type="Pfam" id="PF00239">
    <property type="entry name" value="Resolvase"/>
    <property type="match status" value="1"/>
</dbReference>
<dbReference type="CDD" id="cd00338">
    <property type="entry name" value="Ser_Recombinase"/>
    <property type="match status" value="1"/>
</dbReference>
<dbReference type="PANTHER" id="PTHR30461">
    <property type="entry name" value="DNA-INVERTASE FROM LAMBDOID PROPHAGE"/>
    <property type="match status" value="1"/>
</dbReference>
<dbReference type="InterPro" id="IPR011109">
    <property type="entry name" value="DNA_bind_recombinase_dom"/>
</dbReference>
<keyword evidence="6" id="KW-0175">Coiled coil</keyword>
<proteinExistence type="predicted"/>
<dbReference type="GO" id="GO:0000150">
    <property type="term" value="F:DNA strand exchange activity"/>
    <property type="evidence" value="ECO:0007669"/>
    <property type="project" value="InterPro"/>
</dbReference>
<feature type="domain" description="Resolvase/invertase-type recombinase catalytic" evidence="7">
    <location>
        <begin position="26"/>
        <end position="174"/>
    </location>
</feature>
<reference evidence="9 10" key="1">
    <citation type="submission" date="2021-05" db="EMBL/GenBank/DDBJ databases">
        <title>Novel Bacillus species.</title>
        <authorList>
            <person name="Liu G."/>
        </authorList>
    </citation>
    <scope>NUCLEOTIDE SEQUENCE [LARGE SCALE GENOMIC DNA]</scope>
    <source>
        <strain evidence="9 10">FJAT-49682</strain>
    </source>
</reference>
<dbReference type="Pfam" id="PF13408">
    <property type="entry name" value="Zn_ribbon_recom"/>
    <property type="match status" value="1"/>
</dbReference>
<dbReference type="PANTHER" id="PTHR30461:SF23">
    <property type="entry name" value="DNA RECOMBINASE-RELATED"/>
    <property type="match status" value="1"/>
</dbReference>
<sequence length="565" mass="64785">MGSLQVNTLDTSFLSDLDMEGNGRKRVAIYARVSTTEQAEEGYSIDEQTRLLRQYCEREGYEVYEEYVDRGISGKSIKGRASLQQLLDDAGQKLFDIVLVWKSNRLARNILDMLKIVDFLKRQNIAFRSYSEKYETETPTGKLQFNMMAVIAEFERDNIAENVKMGMIARAKEGSWNGGQVLGYDSERVQSDKRKRTMSRLVVNEKEAPTVRRIFQLYIEGHGYKAIANTLNKEGHRTKKNNFFSINAVKTILMNPVYIGFIRYNVRRDWSEKRRNNINPNPVIEKGQHAPIIDEEVWQKAQTIMKGRSRKPNRIHSGDYPLTGIMKCPVCGAGMVLGRTTNRNKDGTKRVLEYYVCGAWKNKGTAVCRSNGVRTQYADEYVLNKMAKFANNDVLIKDVVRKINEGHRTISEPLQKEYAVLKQSLGAIQSKKEKALDLYEDGILNKADLMNRLAKLDEEKQQLDERIAPVEQQLGQGGKKELSFIMVKQVMDQFVDCYKKSITGEQRKQLLHLLINKITIADNRNIESIKIQLNNEVVRHFTKQGEDESSNDDDLSSPFSIVFTI</sequence>
<evidence type="ECO:0000256" key="2">
    <source>
        <dbReference type="ARBA" id="ARBA00023125"/>
    </source>
</evidence>
<evidence type="ECO:0000313" key="9">
    <source>
        <dbReference type="EMBL" id="MBS4223839.1"/>
    </source>
</evidence>
<keyword evidence="2" id="KW-0238">DNA-binding</keyword>
<dbReference type="GO" id="GO:0015074">
    <property type="term" value="P:DNA integration"/>
    <property type="evidence" value="ECO:0007669"/>
    <property type="project" value="UniProtKB-KW"/>
</dbReference>
<dbReference type="AlphaFoldDB" id="A0A942UVX8"/>
<dbReference type="Gene3D" id="3.90.1750.20">
    <property type="entry name" value="Putative Large Serine Recombinase, Chain B, Domain 2"/>
    <property type="match status" value="1"/>
</dbReference>
<dbReference type="Pfam" id="PF07508">
    <property type="entry name" value="Recombinase"/>
    <property type="match status" value="1"/>
</dbReference>
<dbReference type="Proteomes" id="UP000676456">
    <property type="component" value="Unassembled WGS sequence"/>
</dbReference>
<feature type="domain" description="Recombinase" evidence="8">
    <location>
        <begin position="181"/>
        <end position="311"/>
    </location>
</feature>
<dbReference type="InterPro" id="IPR036162">
    <property type="entry name" value="Resolvase-like_N_sf"/>
</dbReference>
<keyword evidence="10" id="KW-1185">Reference proteome</keyword>
<dbReference type="PROSITE" id="PS51737">
    <property type="entry name" value="RECOMBINASE_DNA_BIND"/>
    <property type="match status" value="1"/>
</dbReference>
<name>A0A942UVX8_9BACI</name>
<dbReference type="GO" id="GO:0003677">
    <property type="term" value="F:DNA binding"/>
    <property type="evidence" value="ECO:0007669"/>
    <property type="project" value="UniProtKB-KW"/>
</dbReference>
<feature type="active site" description="O-(5'-phospho-DNA)-serine intermediate" evidence="4 5">
    <location>
        <position position="34"/>
    </location>
</feature>
<dbReference type="EMBL" id="JAGYPN010000002">
    <property type="protein sequence ID" value="MBS4223839.1"/>
    <property type="molecule type" value="Genomic_DNA"/>
</dbReference>
<evidence type="ECO:0000259" key="7">
    <source>
        <dbReference type="PROSITE" id="PS51736"/>
    </source>
</evidence>
<dbReference type="InterPro" id="IPR038109">
    <property type="entry name" value="DNA_bind_recomb_sf"/>
</dbReference>
<comment type="caution">
    <text evidence="9">The sequence shown here is derived from an EMBL/GenBank/DDBJ whole genome shotgun (WGS) entry which is preliminary data.</text>
</comment>
<evidence type="ECO:0000313" key="10">
    <source>
        <dbReference type="Proteomes" id="UP000676456"/>
    </source>
</evidence>
<accession>A0A942UVX8</accession>
<dbReference type="PROSITE" id="PS00397">
    <property type="entry name" value="RECOMBINASES_1"/>
    <property type="match status" value="1"/>
</dbReference>
<evidence type="ECO:0000259" key="8">
    <source>
        <dbReference type="PROSITE" id="PS51737"/>
    </source>
</evidence>
<dbReference type="Gene3D" id="3.40.50.1390">
    <property type="entry name" value="Resolvase, N-terminal catalytic domain"/>
    <property type="match status" value="1"/>
</dbReference>
<dbReference type="PROSITE" id="PS51736">
    <property type="entry name" value="RECOMBINASES_3"/>
    <property type="match status" value="1"/>
</dbReference>
<dbReference type="InterPro" id="IPR050639">
    <property type="entry name" value="SSR_resolvase"/>
</dbReference>
<evidence type="ECO:0000256" key="5">
    <source>
        <dbReference type="PROSITE-ProRule" id="PRU10137"/>
    </source>
</evidence>
<feature type="coiled-coil region" evidence="6">
    <location>
        <begin position="446"/>
        <end position="473"/>
    </location>
</feature>
<gene>
    <name evidence="9" type="ORF">KHA91_13875</name>
</gene>
<dbReference type="InterPro" id="IPR025827">
    <property type="entry name" value="Zn_ribbon_recom_dom"/>
</dbReference>
<dbReference type="InterPro" id="IPR006118">
    <property type="entry name" value="Recombinase_CS"/>
</dbReference>
<evidence type="ECO:0000256" key="3">
    <source>
        <dbReference type="ARBA" id="ARBA00023172"/>
    </source>
</evidence>
<organism evidence="9 10">
    <name type="scientific">Lederbergia citrea</name>
    <dbReference type="NCBI Taxonomy" id="2833581"/>
    <lineage>
        <taxon>Bacteria</taxon>
        <taxon>Bacillati</taxon>
        <taxon>Bacillota</taxon>
        <taxon>Bacilli</taxon>
        <taxon>Bacillales</taxon>
        <taxon>Bacillaceae</taxon>
        <taxon>Lederbergia</taxon>
    </lineage>
</organism>
<evidence type="ECO:0000256" key="6">
    <source>
        <dbReference type="SAM" id="Coils"/>
    </source>
</evidence>
<dbReference type="SMART" id="SM00857">
    <property type="entry name" value="Resolvase"/>
    <property type="match status" value="1"/>
</dbReference>
<dbReference type="InterPro" id="IPR006119">
    <property type="entry name" value="Resolv_N"/>
</dbReference>
<protein>
    <submittedName>
        <fullName evidence="9">Recombinase family protein</fullName>
    </submittedName>
</protein>
<keyword evidence="1" id="KW-0229">DNA integration</keyword>
<evidence type="ECO:0000256" key="1">
    <source>
        <dbReference type="ARBA" id="ARBA00022908"/>
    </source>
</evidence>
<keyword evidence="3" id="KW-0233">DNA recombination</keyword>